<proteinExistence type="predicted"/>
<dbReference type="InterPro" id="IPR029052">
    <property type="entry name" value="Metallo-depent_PP-like"/>
</dbReference>
<name>A0A7V4WVA1_CALAY</name>
<protein>
    <recommendedName>
        <fullName evidence="1">Calcineurin-like phosphoesterase domain-containing protein</fullName>
    </recommendedName>
</protein>
<dbReference type="Proteomes" id="UP000885779">
    <property type="component" value="Unassembled WGS sequence"/>
</dbReference>
<dbReference type="GO" id="GO:0009166">
    <property type="term" value="P:nucleotide catabolic process"/>
    <property type="evidence" value="ECO:0007669"/>
    <property type="project" value="InterPro"/>
</dbReference>
<dbReference type="EMBL" id="DRQG01000060">
    <property type="protein sequence ID" value="HGY55292.1"/>
    <property type="molecule type" value="Genomic_DNA"/>
</dbReference>
<reference evidence="2" key="1">
    <citation type="journal article" date="2020" name="mSystems">
        <title>Genome- and Community-Level Interaction Insights into Carbon Utilization and Element Cycling Functions of Hydrothermarchaeota in Hydrothermal Sediment.</title>
        <authorList>
            <person name="Zhou Z."/>
            <person name="Liu Y."/>
            <person name="Xu W."/>
            <person name="Pan J."/>
            <person name="Luo Z.H."/>
            <person name="Li M."/>
        </authorList>
    </citation>
    <scope>NUCLEOTIDE SEQUENCE [LARGE SCALE GENOMIC DNA]</scope>
    <source>
        <strain evidence="2">HyVt-577</strain>
    </source>
</reference>
<dbReference type="GO" id="GO:0016787">
    <property type="term" value="F:hydrolase activity"/>
    <property type="evidence" value="ECO:0007669"/>
    <property type="project" value="InterPro"/>
</dbReference>
<evidence type="ECO:0000313" key="2">
    <source>
        <dbReference type="EMBL" id="HGY55292.1"/>
    </source>
</evidence>
<dbReference type="InterPro" id="IPR006179">
    <property type="entry name" value="5_nucleotidase/apyrase"/>
</dbReference>
<evidence type="ECO:0000259" key="1">
    <source>
        <dbReference type="Pfam" id="PF00149"/>
    </source>
</evidence>
<organism evidence="2">
    <name type="scientific">Caldithrix abyssi</name>
    <dbReference type="NCBI Taxonomy" id="187145"/>
    <lineage>
        <taxon>Bacteria</taxon>
        <taxon>Pseudomonadati</taxon>
        <taxon>Calditrichota</taxon>
        <taxon>Calditrichia</taxon>
        <taxon>Calditrichales</taxon>
        <taxon>Calditrichaceae</taxon>
        <taxon>Caldithrix</taxon>
    </lineage>
</organism>
<dbReference type="PANTHER" id="PTHR11575:SF24">
    <property type="entry name" value="5'-NUCLEOTIDASE"/>
    <property type="match status" value="1"/>
</dbReference>
<dbReference type="PANTHER" id="PTHR11575">
    <property type="entry name" value="5'-NUCLEOTIDASE-RELATED"/>
    <property type="match status" value="1"/>
</dbReference>
<dbReference type="AlphaFoldDB" id="A0A7V4WVA1"/>
<gene>
    <name evidence="2" type="ORF">ENK44_06315</name>
</gene>
<accession>A0A7V4WVA1</accession>
<comment type="caution">
    <text evidence="2">The sequence shown here is derived from an EMBL/GenBank/DDBJ whole genome shotgun (WGS) entry which is preliminary data.</text>
</comment>
<dbReference type="Gene3D" id="3.60.21.10">
    <property type="match status" value="1"/>
</dbReference>
<dbReference type="SUPFAM" id="SSF56300">
    <property type="entry name" value="Metallo-dependent phosphatases"/>
    <property type="match status" value="1"/>
</dbReference>
<sequence>MPLVTVLFTANINGNIENCNCGDPPLGGLDYLATLIKNERRKSTPVLFIDGGDYFNSYPYLALNEAAADILLLIRPEGFLPGDQEFAEDKVLLTRLFKQNNILGSNFRFASFPAGKVLHRALDGNRMLAVAGYLSPDSFSEKIPDDIRFNEKEFEDIYANRTANSIFVTVFHGTAAALRRFVQAYPKTDLILWAHEQSNLIEKRGATTIVGGCSDGEYLTIIRLFIGTDNKVQWNVERKAVTKKYDTDKNVRRIIEYFHKKNKNQY</sequence>
<dbReference type="Pfam" id="PF00149">
    <property type="entry name" value="Metallophos"/>
    <property type="match status" value="1"/>
</dbReference>
<feature type="domain" description="Calcineurin-like phosphoesterase" evidence="1">
    <location>
        <begin position="21"/>
        <end position="196"/>
    </location>
</feature>
<dbReference type="InterPro" id="IPR004843">
    <property type="entry name" value="Calcineurin-like_PHP"/>
</dbReference>